<organism evidence="1">
    <name type="scientific">Culex pipiens</name>
    <name type="common">House mosquito</name>
    <dbReference type="NCBI Taxonomy" id="7175"/>
    <lineage>
        <taxon>Eukaryota</taxon>
        <taxon>Metazoa</taxon>
        <taxon>Ecdysozoa</taxon>
        <taxon>Arthropoda</taxon>
        <taxon>Hexapoda</taxon>
        <taxon>Insecta</taxon>
        <taxon>Pterygota</taxon>
        <taxon>Neoptera</taxon>
        <taxon>Endopterygota</taxon>
        <taxon>Diptera</taxon>
        <taxon>Nematocera</taxon>
        <taxon>Culicoidea</taxon>
        <taxon>Culicidae</taxon>
        <taxon>Culicinae</taxon>
        <taxon>Culicini</taxon>
        <taxon>Culex</taxon>
        <taxon>Culex</taxon>
    </lineage>
</organism>
<proteinExistence type="predicted"/>
<dbReference type="AlphaFoldDB" id="A0A8D8F943"/>
<dbReference type="EMBL" id="HBUE01049836">
    <property type="protein sequence ID" value="CAG6463917.1"/>
    <property type="molecule type" value="Transcribed_RNA"/>
</dbReference>
<sequence length="119" mass="13923">MTGDGTTTTVLLIRELYIGDGPIRGLKVMIRLASRRCRIWTRCWFRLRPTSRICWARKVTSVQPQVVELLTKVCVIALRTEVDLQMIEKMELQHKSMPDTQLVRRVVLVYRSCHPDRPM</sequence>
<reference evidence="1" key="1">
    <citation type="submission" date="2021-05" db="EMBL/GenBank/DDBJ databases">
        <authorList>
            <person name="Alioto T."/>
            <person name="Alioto T."/>
            <person name="Gomez Garrido J."/>
        </authorList>
    </citation>
    <scope>NUCLEOTIDE SEQUENCE</scope>
</reference>
<protein>
    <submittedName>
        <fullName evidence="1">T-complex protein 1 subunit zeta</fullName>
    </submittedName>
</protein>
<name>A0A8D8F943_CULPI</name>
<evidence type="ECO:0000313" key="1">
    <source>
        <dbReference type="EMBL" id="CAG6463917.1"/>
    </source>
</evidence>
<accession>A0A8D8F943</accession>